<evidence type="ECO:0000313" key="2">
    <source>
        <dbReference type="Proteomes" id="UP000092634"/>
    </source>
</evidence>
<accession>A0A1E8PPK4</accession>
<protein>
    <submittedName>
        <fullName evidence="1">Uncharacterized protein</fullName>
    </submittedName>
</protein>
<proteinExistence type="predicted"/>
<reference evidence="1 2" key="1">
    <citation type="submission" date="2016-10" db="EMBL/GenBank/DDBJ databases">
        <title>Updated version of Genome Assembly of Janthinobacterium lividum ERGS5:01.</title>
        <authorList>
            <person name="Kumar R."/>
            <person name="Acharya V."/>
            <person name="Singh D."/>
        </authorList>
    </citation>
    <scope>NUCLEOTIDE SEQUENCE [LARGE SCALE GENOMIC DNA]</scope>
    <source>
        <strain evidence="1 2">ERGS5:01</strain>
    </source>
</reference>
<evidence type="ECO:0000313" key="1">
    <source>
        <dbReference type="EMBL" id="OFJ47559.1"/>
    </source>
</evidence>
<name>A0A1E8PPK4_9BURK</name>
<sequence>MRKCKWIDELDMSELRALQENIKQQLKKREQHEINQAREQFLPSRKASACHLRIWLAAACAPRAQ</sequence>
<comment type="caution">
    <text evidence="1">The sequence shown here is derived from an EMBL/GenBank/DDBJ whole genome shotgun (WGS) entry which is preliminary data.</text>
</comment>
<dbReference type="Proteomes" id="UP000092634">
    <property type="component" value="Unassembled WGS sequence"/>
</dbReference>
<gene>
    <name evidence="1" type="ORF">BA896_023125</name>
</gene>
<dbReference type="AlphaFoldDB" id="A0A1E8PPK4"/>
<dbReference type="EMBL" id="MAQB02000004">
    <property type="protein sequence ID" value="OFJ47559.1"/>
    <property type="molecule type" value="Genomic_DNA"/>
</dbReference>
<organism evidence="1 2">
    <name type="scientific">Janthinobacterium lividum</name>
    <dbReference type="NCBI Taxonomy" id="29581"/>
    <lineage>
        <taxon>Bacteria</taxon>
        <taxon>Pseudomonadati</taxon>
        <taxon>Pseudomonadota</taxon>
        <taxon>Betaproteobacteria</taxon>
        <taxon>Burkholderiales</taxon>
        <taxon>Oxalobacteraceae</taxon>
        <taxon>Janthinobacterium</taxon>
    </lineage>
</organism>